<dbReference type="PIRSF" id="PIRSF038971">
    <property type="entry name" value="PhnM"/>
    <property type="match status" value="1"/>
</dbReference>
<dbReference type="SUPFAM" id="SSF51556">
    <property type="entry name" value="Metallo-dependent hydrolases"/>
    <property type="match status" value="1"/>
</dbReference>
<dbReference type="STRING" id="1844972.A7K91_00275"/>
<protein>
    <submittedName>
        <fullName evidence="2">Alpha-D-ribose 1-methylphosphonate 5-triphosphate diphosphatase</fullName>
    </submittedName>
</protein>
<dbReference type="Pfam" id="PF01979">
    <property type="entry name" value="Amidohydro_1"/>
    <property type="match status" value="1"/>
</dbReference>
<reference evidence="2 3" key="1">
    <citation type="submission" date="2016-05" db="EMBL/GenBank/DDBJ databases">
        <title>Paenibacillus oryzae. sp. nov., isolated from the rice root.</title>
        <authorList>
            <person name="Zhang J."/>
            <person name="Zhang X."/>
        </authorList>
    </citation>
    <scope>NUCLEOTIDE SEQUENCE [LARGE SCALE GENOMIC DNA]</scope>
    <source>
        <strain evidence="2 3">1DrF-4</strain>
    </source>
</reference>
<dbReference type="AlphaFoldDB" id="A0A1A5YUG8"/>
<accession>A0A1A5YUG8</accession>
<keyword evidence="3" id="KW-1185">Reference proteome</keyword>
<dbReference type="Gene3D" id="2.30.40.10">
    <property type="entry name" value="Urease, subunit C, domain 1"/>
    <property type="match status" value="2"/>
</dbReference>
<evidence type="ECO:0000313" key="2">
    <source>
        <dbReference type="EMBL" id="OBR69223.1"/>
    </source>
</evidence>
<dbReference type="InterPro" id="IPR006680">
    <property type="entry name" value="Amidohydro-rel"/>
</dbReference>
<proteinExistence type="predicted"/>
<dbReference type="InterPro" id="IPR011059">
    <property type="entry name" value="Metal-dep_hydrolase_composite"/>
</dbReference>
<dbReference type="OrthoDB" id="9776488at2"/>
<feature type="domain" description="Amidohydrolase-related" evidence="1">
    <location>
        <begin position="194"/>
        <end position="381"/>
    </location>
</feature>
<sequence length="390" mass="42742">MIHNGFIVLEEAVVKGALVVQGSRIAAVLEREEDERPWRFSHPDAAVIDAEGGYILPGLIDIHCDAIEKEVQPRPGTLFPLELALLEFERKLPVHGITTMYHSLSLGVGLSLRGDHLLTGMVDLIHQYNKERAMIRNRIHLRFEVSYHAGLPIVEQYVEDGRIHYLSFMDHSPGQGQYHAPGSFQRYVMKNQGITLDEVAPIVDELMERRAQIDWSRLAGLGKAAALKGIPVASHDDDSPERVHAMEACGMTVSEFPINMETARFAAERGIQVCVGAPNVVRGGSHDNNLNAEDAVKAGAASLLCSDYHPSSLLASVFKLAGTDGSRLPEAVKMAALNPAIAMGTDRDFGSIKPGKAADIIVVHFYRGLPWVSRTIVDGRCVYSAQTRNI</sequence>
<dbReference type="GO" id="GO:0019700">
    <property type="term" value="P:organic phosphonate catabolic process"/>
    <property type="evidence" value="ECO:0007669"/>
    <property type="project" value="InterPro"/>
</dbReference>
<dbReference type="EMBL" id="LYPA01000020">
    <property type="protein sequence ID" value="OBR69223.1"/>
    <property type="molecule type" value="Genomic_DNA"/>
</dbReference>
<comment type="caution">
    <text evidence="2">The sequence shown here is derived from an EMBL/GenBank/DDBJ whole genome shotgun (WGS) entry which is preliminary data.</text>
</comment>
<dbReference type="Proteomes" id="UP000092024">
    <property type="component" value="Unassembled WGS sequence"/>
</dbReference>
<dbReference type="NCBIfam" id="NF011984">
    <property type="entry name" value="PRK15446.1-5"/>
    <property type="match status" value="1"/>
</dbReference>
<gene>
    <name evidence="2" type="ORF">A7K91_00275</name>
</gene>
<dbReference type="SUPFAM" id="SSF51338">
    <property type="entry name" value="Composite domain of metallo-dependent hydrolases"/>
    <property type="match status" value="1"/>
</dbReference>
<evidence type="ECO:0000313" key="3">
    <source>
        <dbReference type="Proteomes" id="UP000092024"/>
    </source>
</evidence>
<dbReference type="InterPro" id="IPR012696">
    <property type="entry name" value="PhnM"/>
</dbReference>
<dbReference type="InterPro" id="IPR032466">
    <property type="entry name" value="Metal_Hydrolase"/>
</dbReference>
<dbReference type="NCBIfam" id="NF011987">
    <property type="entry name" value="PRK15446.2-3"/>
    <property type="match status" value="1"/>
</dbReference>
<dbReference type="NCBIfam" id="NF011990">
    <property type="entry name" value="PRK15446.2-6"/>
    <property type="match status" value="1"/>
</dbReference>
<dbReference type="GO" id="GO:0016810">
    <property type="term" value="F:hydrolase activity, acting on carbon-nitrogen (but not peptide) bonds"/>
    <property type="evidence" value="ECO:0007669"/>
    <property type="project" value="InterPro"/>
</dbReference>
<dbReference type="PANTHER" id="PTHR43135:SF3">
    <property type="entry name" value="ALPHA-D-RIBOSE 1-METHYLPHOSPHONATE 5-TRIPHOSPHATE DIPHOSPHATASE"/>
    <property type="match status" value="1"/>
</dbReference>
<dbReference type="InterPro" id="IPR051781">
    <property type="entry name" value="Metallo-dep_Hydrolase"/>
</dbReference>
<evidence type="ECO:0000259" key="1">
    <source>
        <dbReference type="Pfam" id="PF01979"/>
    </source>
</evidence>
<dbReference type="PANTHER" id="PTHR43135">
    <property type="entry name" value="ALPHA-D-RIBOSE 1-METHYLPHOSPHONATE 5-TRIPHOSPHATE DIPHOSPHATASE"/>
    <property type="match status" value="1"/>
</dbReference>
<organism evidence="2 3">
    <name type="scientific">Paenibacillus oryzae</name>
    <dbReference type="NCBI Taxonomy" id="1844972"/>
    <lineage>
        <taxon>Bacteria</taxon>
        <taxon>Bacillati</taxon>
        <taxon>Bacillota</taxon>
        <taxon>Bacilli</taxon>
        <taxon>Bacillales</taxon>
        <taxon>Paenibacillaceae</taxon>
        <taxon>Paenibacillus</taxon>
    </lineage>
</organism>
<name>A0A1A5YUG8_9BACL</name>